<dbReference type="EMBL" id="JADIKF010000003">
    <property type="protein sequence ID" value="MBM7127892.1"/>
    <property type="molecule type" value="Genomic_DNA"/>
</dbReference>
<dbReference type="SUPFAM" id="SSF56801">
    <property type="entry name" value="Acetyl-CoA synthetase-like"/>
    <property type="match status" value="1"/>
</dbReference>
<gene>
    <name evidence="2" type="ORF">ISS99_00015</name>
</gene>
<dbReference type="PANTHER" id="PTHR45398">
    <property type="match status" value="1"/>
</dbReference>
<proteinExistence type="predicted"/>
<dbReference type="InterPro" id="IPR023213">
    <property type="entry name" value="CAT-like_dom_sf"/>
</dbReference>
<feature type="non-terminal residue" evidence="2">
    <location>
        <position position="1"/>
    </location>
</feature>
<dbReference type="InterPro" id="IPR042099">
    <property type="entry name" value="ANL_N_sf"/>
</dbReference>
<dbReference type="Gene3D" id="3.30.559.30">
    <property type="entry name" value="Nonribosomal peptide synthetase, condensation domain"/>
    <property type="match status" value="1"/>
</dbReference>
<name>A0ABS2K9L1_9GAMM</name>
<feature type="domain" description="Condensation" evidence="1">
    <location>
        <begin position="2"/>
        <end position="167"/>
    </location>
</feature>
<dbReference type="PANTHER" id="PTHR45398:SF1">
    <property type="entry name" value="ENZYME, PUTATIVE (JCVI)-RELATED"/>
    <property type="match status" value="1"/>
</dbReference>
<protein>
    <submittedName>
        <fullName evidence="2">Non-ribosomal peptide synthetase</fullName>
    </submittedName>
</protein>
<dbReference type="Gene3D" id="3.30.559.10">
    <property type="entry name" value="Chloramphenicol acetyltransferase-like domain"/>
    <property type="match status" value="1"/>
</dbReference>
<organism evidence="2 3">
    <name type="scientific">Dyella mobilis</name>
    <dbReference type="NCBI Taxonomy" id="1849582"/>
    <lineage>
        <taxon>Bacteria</taxon>
        <taxon>Pseudomonadati</taxon>
        <taxon>Pseudomonadota</taxon>
        <taxon>Gammaproteobacteria</taxon>
        <taxon>Lysobacterales</taxon>
        <taxon>Rhodanobacteraceae</taxon>
        <taxon>Dyella</taxon>
    </lineage>
</organism>
<dbReference type="RefSeq" id="WP_239537496.1">
    <property type="nucleotide sequence ID" value="NZ_JADIKF010000003.1"/>
</dbReference>
<dbReference type="Gene3D" id="3.40.50.12780">
    <property type="entry name" value="N-terminal domain of ligase-like"/>
    <property type="match status" value="1"/>
</dbReference>
<sequence length="206" mass="22749">AEIEPLIGFFVNTLALRMDLSQAPSVAELLASVRQTALSAQDHQDLPFEQVVEIAQPPRCLDHTPLFQVMFAWQNNDTGELALPGVRVEPVSLISDIAKFDLELALGETEDGAIEGVLNYATALFDAATIERHRGYLLAMLQAMVAEPLASVAQVDLLAAEERELLLHTWNQTDAPYPKDQCIHQLFEQQVLRTPDATAVVFEDQS</sequence>
<evidence type="ECO:0000313" key="3">
    <source>
        <dbReference type="Proteomes" id="UP001430193"/>
    </source>
</evidence>
<evidence type="ECO:0000259" key="1">
    <source>
        <dbReference type="Pfam" id="PF00668"/>
    </source>
</evidence>
<dbReference type="SUPFAM" id="SSF52777">
    <property type="entry name" value="CoA-dependent acyltransferases"/>
    <property type="match status" value="1"/>
</dbReference>
<comment type="caution">
    <text evidence="2">The sequence shown here is derived from an EMBL/GenBank/DDBJ whole genome shotgun (WGS) entry which is preliminary data.</text>
</comment>
<feature type="non-terminal residue" evidence="2">
    <location>
        <position position="206"/>
    </location>
</feature>
<keyword evidence="3" id="KW-1185">Reference proteome</keyword>
<dbReference type="Pfam" id="PF00668">
    <property type="entry name" value="Condensation"/>
    <property type="match status" value="1"/>
</dbReference>
<accession>A0ABS2K9L1</accession>
<dbReference type="InterPro" id="IPR001242">
    <property type="entry name" value="Condensation_dom"/>
</dbReference>
<reference evidence="2" key="1">
    <citation type="submission" date="2020-10" db="EMBL/GenBank/DDBJ databases">
        <title>Phylogeny of dyella-like bacteria.</title>
        <authorList>
            <person name="Fu J."/>
        </authorList>
    </citation>
    <scope>NUCLEOTIDE SEQUENCE</scope>
    <source>
        <strain evidence="2">DHON07</strain>
    </source>
</reference>
<dbReference type="Proteomes" id="UP001430193">
    <property type="component" value="Unassembled WGS sequence"/>
</dbReference>
<evidence type="ECO:0000313" key="2">
    <source>
        <dbReference type="EMBL" id="MBM7127892.1"/>
    </source>
</evidence>